<reference evidence="2" key="1">
    <citation type="journal article" date="2019" name="Int. J. Syst. Evol. Microbiol.">
        <title>The Global Catalogue of Microorganisms (GCM) 10K type strain sequencing project: providing services to taxonomists for standard genome sequencing and annotation.</title>
        <authorList>
            <consortium name="The Broad Institute Genomics Platform"/>
            <consortium name="The Broad Institute Genome Sequencing Center for Infectious Disease"/>
            <person name="Wu L."/>
            <person name="Ma J."/>
        </authorList>
    </citation>
    <scope>NUCLEOTIDE SEQUENCE [LARGE SCALE GENOMIC DNA]</scope>
    <source>
        <strain evidence="2">JCM 18081</strain>
    </source>
</reference>
<dbReference type="EMBL" id="BAABIG010000048">
    <property type="protein sequence ID" value="GAA4810114.1"/>
    <property type="molecule type" value="Genomic_DNA"/>
</dbReference>
<sequence length="68" mass="7155">MFTLTSFGLLNHRTPENIPPAVTPARGRRPVVYRGCNGPRSALARRACGLAEWTSTVRCGDGGGGGLT</sequence>
<keyword evidence="2" id="KW-1185">Reference proteome</keyword>
<name>A0ABP9CG98_9ACTN</name>
<protein>
    <submittedName>
        <fullName evidence="1">Uncharacterized protein</fullName>
    </submittedName>
</protein>
<organism evidence="1 2">
    <name type="scientific">Streptomyces ziwulingensis</name>
    <dbReference type="NCBI Taxonomy" id="1045501"/>
    <lineage>
        <taxon>Bacteria</taxon>
        <taxon>Bacillati</taxon>
        <taxon>Actinomycetota</taxon>
        <taxon>Actinomycetes</taxon>
        <taxon>Kitasatosporales</taxon>
        <taxon>Streptomycetaceae</taxon>
        <taxon>Streptomyces</taxon>
    </lineage>
</organism>
<accession>A0ABP9CG98</accession>
<evidence type="ECO:0000313" key="1">
    <source>
        <dbReference type="EMBL" id="GAA4810114.1"/>
    </source>
</evidence>
<comment type="caution">
    <text evidence="1">The sequence shown here is derived from an EMBL/GenBank/DDBJ whole genome shotgun (WGS) entry which is preliminary data.</text>
</comment>
<dbReference type="Proteomes" id="UP001501265">
    <property type="component" value="Unassembled WGS sequence"/>
</dbReference>
<evidence type="ECO:0000313" key="2">
    <source>
        <dbReference type="Proteomes" id="UP001501265"/>
    </source>
</evidence>
<gene>
    <name evidence="1" type="ORF">GCM10023220_46160</name>
</gene>
<proteinExistence type="predicted"/>